<comment type="caution">
    <text evidence="1">The sequence shown here is derived from an EMBL/GenBank/DDBJ whole genome shotgun (WGS) entry which is preliminary data.</text>
</comment>
<dbReference type="InterPro" id="IPR010877">
    <property type="entry name" value="Phage_Mu_Gp46"/>
</dbReference>
<dbReference type="OrthoDB" id="5677166at2"/>
<protein>
    <recommendedName>
        <fullName evidence="3">Bacteriophage protein GP46</fullName>
    </recommendedName>
</protein>
<proteinExistence type="predicted"/>
<keyword evidence="2" id="KW-1185">Reference proteome</keyword>
<dbReference type="RefSeq" id="WP_049856610.1">
    <property type="nucleotide sequence ID" value="NZ_JNGI01000032.1"/>
</dbReference>
<gene>
    <name evidence="1" type="ORF">GM31_16005</name>
</gene>
<sequence length="154" mass="17360">MADIRTVWFTEAGFAGWQEDTHDLVKGDDIETAVLISLFSDRLATEDDVTDDGDRRGWWGDNGDDVLLGSRLWLLNRSPLSRAVARKAEVYAEEALTWLVSDGVLSSVSASGRIVWPDRLYLTILLFRPDGSTQEYQFKWLWGENNAVSATYAQ</sequence>
<organism evidence="1 2">
    <name type="scientific">Trabulsiella odontotermitis</name>
    <dbReference type="NCBI Taxonomy" id="379893"/>
    <lineage>
        <taxon>Bacteria</taxon>
        <taxon>Pseudomonadati</taxon>
        <taxon>Pseudomonadota</taxon>
        <taxon>Gammaproteobacteria</taxon>
        <taxon>Enterobacterales</taxon>
        <taxon>Enterobacteriaceae</taxon>
        <taxon>Trabulsiella</taxon>
    </lineage>
</organism>
<dbReference type="Proteomes" id="UP000037393">
    <property type="component" value="Unassembled WGS sequence"/>
</dbReference>
<name>A0A0L0GZ24_9ENTR</name>
<evidence type="ECO:0000313" key="2">
    <source>
        <dbReference type="Proteomes" id="UP000037393"/>
    </source>
</evidence>
<dbReference type="AlphaFoldDB" id="A0A0L0GZ24"/>
<accession>A0A0L0GZ24</accession>
<dbReference type="PATRIC" id="fig|379893.4.peg.3254"/>
<evidence type="ECO:0000313" key="1">
    <source>
        <dbReference type="EMBL" id="KNC94167.1"/>
    </source>
</evidence>
<reference evidence="1 2" key="1">
    <citation type="journal article" date="2015" name="Appl. Environ. Microbiol.">
        <title>The Enterobacterium Trabulsiella odontotermitis Presents Novel Adaptations Related to Its Association with Fungus-Growing Termites.</title>
        <authorList>
            <person name="Sapountzis P."/>
            <person name="Gruntjes T."/>
            <person name="Otani S."/>
            <person name="Estevez J."/>
            <person name="da Costa R.R."/>
            <person name="Plunkett G.3rd."/>
            <person name="Perna N.T."/>
            <person name="Poulsen M."/>
        </authorList>
    </citation>
    <scope>NUCLEOTIDE SEQUENCE [LARGE SCALE GENOMIC DNA]</scope>
    <source>
        <strain evidence="1 2">12</strain>
    </source>
</reference>
<dbReference type="Pfam" id="PF07409">
    <property type="entry name" value="GP46"/>
    <property type="match status" value="1"/>
</dbReference>
<evidence type="ECO:0008006" key="3">
    <source>
        <dbReference type="Google" id="ProtNLM"/>
    </source>
</evidence>
<dbReference type="EMBL" id="JNGI01000032">
    <property type="protein sequence ID" value="KNC94167.1"/>
    <property type="molecule type" value="Genomic_DNA"/>
</dbReference>